<dbReference type="EMBL" id="JBHSAC010000013">
    <property type="protein sequence ID" value="MFC3931492.1"/>
    <property type="molecule type" value="Genomic_DNA"/>
</dbReference>
<dbReference type="PANTHER" id="PTHR42919:SF8">
    <property type="entry name" value="N-ALPHA-ACETYLTRANSFERASE 50"/>
    <property type="match status" value="1"/>
</dbReference>
<name>A0ABV8D046_9STRE</name>
<dbReference type="InterPro" id="IPR000182">
    <property type="entry name" value="GNAT_dom"/>
</dbReference>
<sequence length="175" mass="20179">MTLVLKKIGVDQVEFLREISIETFRESFAHDNTEEQMQDYFDQAFNLSVLTQELASPESSYILAEINGKPAGFLKTNTGSAQTEKELENAFEIQRIYVLQAYQGLGIGKALFEFALSEARKSGADWVWLGVWERNFKAQHFYAKYGFMKFGQHSFQVSPDKVDTDWLLRKKLKND</sequence>
<proteinExistence type="predicted"/>
<dbReference type="SUPFAM" id="SSF55729">
    <property type="entry name" value="Acyl-CoA N-acyltransferases (Nat)"/>
    <property type="match status" value="1"/>
</dbReference>
<dbReference type="CDD" id="cd04301">
    <property type="entry name" value="NAT_SF"/>
    <property type="match status" value="1"/>
</dbReference>
<dbReference type="RefSeq" id="WP_380429611.1">
    <property type="nucleotide sequence ID" value="NZ_JBHSAC010000013.1"/>
</dbReference>
<dbReference type="Gene3D" id="3.40.630.30">
    <property type="match status" value="1"/>
</dbReference>
<keyword evidence="5" id="KW-1185">Reference proteome</keyword>
<dbReference type="Proteomes" id="UP001595901">
    <property type="component" value="Unassembled WGS sequence"/>
</dbReference>
<comment type="caution">
    <text evidence="4">The sequence shown here is derived from an EMBL/GenBank/DDBJ whole genome shotgun (WGS) entry which is preliminary data.</text>
</comment>
<evidence type="ECO:0000259" key="3">
    <source>
        <dbReference type="PROSITE" id="PS51186"/>
    </source>
</evidence>
<gene>
    <name evidence="4" type="ORF">ACFOSE_01575</name>
</gene>
<dbReference type="PANTHER" id="PTHR42919">
    <property type="entry name" value="N-ALPHA-ACETYLTRANSFERASE"/>
    <property type="match status" value="1"/>
</dbReference>
<dbReference type="PROSITE" id="PS51186">
    <property type="entry name" value="GNAT"/>
    <property type="match status" value="1"/>
</dbReference>
<keyword evidence="2" id="KW-0012">Acyltransferase</keyword>
<protein>
    <submittedName>
        <fullName evidence="4">GNAT family N-acetyltransferase</fullName>
    </submittedName>
</protein>
<dbReference type="InterPro" id="IPR051556">
    <property type="entry name" value="N-term/lysine_N-AcTrnsfr"/>
</dbReference>
<dbReference type="Pfam" id="PF00583">
    <property type="entry name" value="Acetyltransf_1"/>
    <property type="match status" value="1"/>
</dbReference>
<reference evidence="5" key="1">
    <citation type="journal article" date="2019" name="Int. J. Syst. Evol. Microbiol.">
        <title>The Global Catalogue of Microorganisms (GCM) 10K type strain sequencing project: providing services to taxonomists for standard genome sequencing and annotation.</title>
        <authorList>
            <consortium name="The Broad Institute Genomics Platform"/>
            <consortium name="The Broad Institute Genome Sequencing Center for Infectious Disease"/>
            <person name="Wu L."/>
            <person name="Ma J."/>
        </authorList>
    </citation>
    <scope>NUCLEOTIDE SEQUENCE [LARGE SCALE GENOMIC DNA]</scope>
    <source>
        <strain evidence="5">CCUG 58728</strain>
    </source>
</reference>
<evidence type="ECO:0000313" key="4">
    <source>
        <dbReference type="EMBL" id="MFC3931492.1"/>
    </source>
</evidence>
<evidence type="ECO:0000313" key="5">
    <source>
        <dbReference type="Proteomes" id="UP001595901"/>
    </source>
</evidence>
<organism evidence="4 5">
    <name type="scientific">Streptococcus dentapri</name>
    <dbReference type="NCBI Taxonomy" id="573564"/>
    <lineage>
        <taxon>Bacteria</taxon>
        <taxon>Bacillati</taxon>
        <taxon>Bacillota</taxon>
        <taxon>Bacilli</taxon>
        <taxon>Lactobacillales</taxon>
        <taxon>Streptococcaceae</taxon>
        <taxon>Streptococcus</taxon>
    </lineage>
</organism>
<accession>A0ABV8D046</accession>
<evidence type="ECO:0000256" key="2">
    <source>
        <dbReference type="ARBA" id="ARBA00023315"/>
    </source>
</evidence>
<feature type="domain" description="N-acetyltransferase" evidence="3">
    <location>
        <begin position="3"/>
        <end position="173"/>
    </location>
</feature>
<keyword evidence="1" id="KW-0808">Transferase</keyword>
<dbReference type="InterPro" id="IPR016181">
    <property type="entry name" value="Acyl_CoA_acyltransferase"/>
</dbReference>
<evidence type="ECO:0000256" key="1">
    <source>
        <dbReference type="ARBA" id="ARBA00022679"/>
    </source>
</evidence>